<comment type="caution">
    <text evidence="2">The sequence shown here is derived from an EMBL/GenBank/DDBJ whole genome shotgun (WGS) entry which is preliminary data.</text>
</comment>
<feature type="compositionally biased region" description="Basic and acidic residues" evidence="1">
    <location>
        <begin position="72"/>
        <end position="89"/>
    </location>
</feature>
<gene>
    <name evidence="2" type="ORF">CKM354_000774300</name>
</gene>
<dbReference type="RefSeq" id="XP_044659035.1">
    <property type="nucleotide sequence ID" value="XM_044803100.1"/>
</dbReference>
<dbReference type="Proteomes" id="UP000825890">
    <property type="component" value="Unassembled WGS sequence"/>
</dbReference>
<protein>
    <submittedName>
        <fullName evidence="2">Uncharacterized protein</fullName>
    </submittedName>
</protein>
<keyword evidence="3" id="KW-1185">Reference proteome</keyword>
<dbReference type="GeneID" id="68293318"/>
<dbReference type="AlphaFoldDB" id="A0A9P3CUF6"/>
<proteinExistence type="predicted"/>
<name>A0A9P3CUF6_9PEZI</name>
<dbReference type="EMBL" id="BOLY01000004">
    <property type="protein sequence ID" value="GIZ44548.1"/>
    <property type="molecule type" value="Genomic_DNA"/>
</dbReference>
<organism evidence="2 3">
    <name type="scientific">Cercospora kikuchii</name>
    <dbReference type="NCBI Taxonomy" id="84275"/>
    <lineage>
        <taxon>Eukaryota</taxon>
        <taxon>Fungi</taxon>
        <taxon>Dikarya</taxon>
        <taxon>Ascomycota</taxon>
        <taxon>Pezizomycotina</taxon>
        <taxon>Dothideomycetes</taxon>
        <taxon>Dothideomycetidae</taxon>
        <taxon>Mycosphaerellales</taxon>
        <taxon>Mycosphaerellaceae</taxon>
        <taxon>Cercospora</taxon>
    </lineage>
</organism>
<feature type="region of interest" description="Disordered" evidence="1">
    <location>
        <begin position="62"/>
        <end position="192"/>
    </location>
</feature>
<feature type="compositionally biased region" description="Polar residues" evidence="1">
    <location>
        <begin position="106"/>
        <end position="127"/>
    </location>
</feature>
<evidence type="ECO:0000313" key="3">
    <source>
        <dbReference type="Proteomes" id="UP000825890"/>
    </source>
</evidence>
<accession>A0A9P3CUF6</accession>
<sequence length="209" mass="23278">MKRATAADAKAALFMKRFLAGYRTDEQERLKLMEEIKRDLKENAALDKEIEKELEWSAIMNRGGHGTAPIESLDRPLFEATGRETEHAPSRRKRAREAEAEGVKRTANNDPRGTSTAKEETLPTSSAPFYDEDDEEIIFKSEPRSSPLSTRVAATPRQVHQQSSQRTPPPQKQTRAHGDRLRVPSPNTSEFAEGRVAKVSVAGGKVAAR</sequence>
<evidence type="ECO:0000256" key="1">
    <source>
        <dbReference type="SAM" id="MobiDB-lite"/>
    </source>
</evidence>
<evidence type="ECO:0000313" key="2">
    <source>
        <dbReference type="EMBL" id="GIZ44548.1"/>
    </source>
</evidence>
<reference evidence="2 3" key="1">
    <citation type="submission" date="2021-01" db="EMBL/GenBank/DDBJ databases">
        <title>Cercospora kikuchii MAFF 305040 whole genome shotgun sequence.</title>
        <authorList>
            <person name="Kashiwa T."/>
            <person name="Suzuki T."/>
        </authorList>
    </citation>
    <scope>NUCLEOTIDE SEQUENCE [LARGE SCALE GENOMIC DNA]</scope>
    <source>
        <strain evidence="2 3">MAFF 305040</strain>
    </source>
</reference>
<dbReference type="OrthoDB" id="10378139at2759"/>